<reference evidence="1 2" key="1">
    <citation type="submission" date="2019-10" db="EMBL/GenBank/DDBJ databases">
        <authorList>
            <person name="Palmer J.M."/>
        </authorList>
    </citation>
    <scope>NUCLEOTIDE SEQUENCE [LARGE SCALE GENOMIC DNA]</scope>
    <source>
        <strain evidence="1 2">TWF696</strain>
    </source>
</reference>
<name>A0AAV9UGW6_9PEZI</name>
<accession>A0AAV9UGW6</accession>
<organism evidence="1 2">
    <name type="scientific">Orbilia brochopaga</name>
    <dbReference type="NCBI Taxonomy" id="3140254"/>
    <lineage>
        <taxon>Eukaryota</taxon>
        <taxon>Fungi</taxon>
        <taxon>Dikarya</taxon>
        <taxon>Ascomycota</taxon>
        <taxon>Pezizomycotina</taxon>
        <taxon>Orbiliomycetes</taxon>
        <taxon>Orbiliales</taxon>
        <taxon>Orbiliaceae</taxon>
        <taxon>Orbilia</taxon>
    </lineage>
</organism>
<evidence type="ECO:0000313" key="2">
    <source>
        <dbReference type="Proteomes" id="UP001375240"/>
    </source>
</evidence>
<protein>
    <submittedName>
        <fullName evidence="1">Uncharacterized protein</fullName>
    </submittedName>
</protein>
<dbReference type="EMBL" id="JAVHNQ010000008">
    <property type="protein sequence ID" value="KAK6340594.1"/>
    <property type="molecule type" value="Genomic_DNA"/>
</dbReference>
<evidence type="ECO:0000313" key="1">
    <source>
        <dbReference type="EMBL" id="KAK6340594.1"/>
    </source>
</evidence>
<gene>
    <name evidence="1" type="ORF">TWF696_008920</name>
</gene>
<proteinExistence type="predicted"/>
<dbReference type="AlphaFoldDB" id="A0AAV9UGW6"/>
<comment type="caution">
    <text evidence="1">The sequence shown here is derived from an EMBL/GenBank/DDBJ whole genome shotgun (WGS) entry which is preliminary data.</text>
</comment>
<dbReference type="Proteomes" id="UP001375240">
    <property type="component" value="Unassembled WGS sequence"/>
</dbReference>
<sequence>MQPVIDRLIVDDLRKPEVRKRITSASTLYFPPKEMLPLNEFACELVARGKTSEEQLKHALFPNRPLYQVVGEDSIEGAYSDHAKGVIAATSNRKVSPKYPIYRASPAMQKTVEQIYLENDVRADYLQSPASFAVSISNLTDLETAALASGDFTKVYAAMKSGNLDQAIGK</sequence>
<keyword evidence="2" id="KW-1185">Reference proteome</keyword>